<evidence type="ECO:0000313" key="11">
    <source>
        <dbReference type="Proteomes" id="UP001472677"/>
    </source>
</evidence>
<sequence length="194" mass="22123">MHQENSEIVYSVLIEIVCWCWSWATVVCGPVGQLQMNAEQKEGKGIVILRCLFDLQIRLLVSLVQSVMLRNNMFMGGRVHSRDRFSNWRLDIDNMSYEELLELGDKIGYVNTGLKEDEVSNCISKIKGSMKNDVAPNEPMHVDNKCSVCQEEYEGDEEMGKLCCGHGFHIQCIKQWLLQKNACPVCKTEATPRC</sequence>
<dbReference type="Proteomes" id="UP001472677">
    <property type="component" value="Unassembled WGS sequence"/>
</dbReference>
<keyword evidence="7" id="KW-0862">Zinc</keyword>
<gene>
    <name evidence="10" type="ORF">V6N12_020404</name>
</gene>
<dbReference type="EMBL" id="JBBPBM010000039">
    <property type="protein sequence ID" value="KAK8525918.1"/>
    <property type="molecule type" value="Genomic_DNA"/>
</dbReference>
<name>A0ABR2CY13_9ROSI</name>
<dbReference type="Pfam" id="PF13639">
    <property type="entry name" value="zf-RING_2"/>
    <property type="match status" value="1"/>
</dbReference>
<comment type="catalytic activity">
    <reaction evidence="1">
        <text>S-ubiquitinyl-[E2 ubiquitin-conjugating enzyme]-L-cysteine + [acceptor protein]-L-lysine = [E2 ubiquitin-conjugating enzyme]-L-cysteine + N(6)-ubiquitinyl-[acceptor protein]-L-lysine.</text>
        <dbReference type="EC" id="2.3.2.27"/>
    </reaction>
</comment>
<feature type="domain" description="RING-type" evidence="9">
    <location>
        <begin position="146"/>
        <end position="187"/>
    </location>
</feature>
<keyword evidence="5 8" id="KW-0863">Zinc-finger</keyword>
<dbReference type="SMART" id="SM00184">
    <property type="entry name" value="RING"/>
    <property type="match status" value="1"/>
</dbReference>
<keyword evidence="3" id="KW-0808">Transferase</keyword>
<evidence type="ECO:0000256" key="5">
    <source>
        <dbReference type="ARBA" id="ARBA00022771"/>
    </source>
</evidence>
<keyword evidence="6" id="KW-0833">Ubl conjugation pathway</keyword>
<evidence type="ECO:0000256" key="7">
    <source>
        <dbReference type="ARBA" id="ARBA00022833"/>
    </source>
</evidence>
<evidence type="ECO:0000256" key="8">
    <source>
        <dbReference type="PROSITE-ProRule" id="PRU00175"/>
    </source>
</evidence>
<proteinExistence type="predicted"/>
<accession>A0ABR2CY13</accession>
<evidence type="ECO:0000256" key="1">
    <source>
        <dbReference type="ARBA" id="ARBA00000900"/>
    </source>
</evidence>
<organism evidence="10 11">
    <name type="scientific">Hibiscus sabdariffa</name>
    <name type="common">roselle</name>
    <dbReference type="NCBI Taxonomy" id="183260"/>
    <lineage>
        <taxon>Eukaryota</taxon>
        <taxon>Viridiplantae</taxon>
        <taxon>Streptophyta</taxon>
        <taxon>Embryophyta</taxon>
        <taxon>Tracheophyta</taxon>
        <taxon>Spermatophyta</taxon>
        <taxon>Magnoliopsida</taxon>
        <taxon>eudicotyledons</taxon>
        <taxon>Gunneridae</taxon>
        <taxon>Pentapetalae</taxon>
        <taxon>rosids</taxon>
        <taxon>malvids</taxon>
        <taxon>Malvales</taxon>
        <taxon>Malvaceae</taxon>
        <taxon>Malvoideae</taxon>
        <taxon>Hibiscus</taxon>
    </lineage>
</organism>
<dbReference type="SUPFAM" id="SSF57850">
    <property type="entry name" value="RING/U-box"/>
    <property type="match status" value="1"/>
</dbReference>
<evidence type="ECO:0000259" key="9">
    <source>
        <dbReference type="PROSITE" id="PS50089"/>
    </source>
</evidence>
<dbReference type="PROSITE" id="PS50089">
    <property type="entry name" value="ZF_RING_2"/>
    <property type="match status" value="1"/>
</dbReference>
<comment type="caution">
    <text evidence="10">The sequence shown here is derived from an EMBL/GenBank/DDBJ whole genome shotgun (WGS) entry which is preliminary data.</text>
</comment>
<dbReference type="InterPro" id="IPR001841">
    <property type="entry name" value="Znf_RING"/>
</dbReference>
<keyword evidence="4" id="KW-0479">Metal-binding</keyword>
<dbReference type="InterPro" id="IPR013083">
    <property type="entry name" value="Znf_RING/FYVE/PHD"/>
</dbReference>
<evidence type="ECO:0000256" key="3">
    <source>
        <dbReference type="ARBA" id="ARBA00022679"/>
    </source>
</evidence>
<dbReference type="PANTHER" id="PTHR22937">
    <property type="entry name" value="E3 UBIQUITIN-PROTEIN LIGASE RNF165"/>
    <property type="match status" value="1"/>
</dbReference>
<dbReference type="Gene3D" id="3.30.40.10">
    <property type="entry name" value="Zinc/RING finger domain, C3HC4 (zinc finger)"/>
    <property type="match status" value="1"/>
</dbReference>
<evidence type="ECO:0000256" key="6">
    <source>
        <dbReference type="ARBA" id="ARBA00022786"/>
    </source>
</evidence>
<dbReference type="InterPro" id="IPR045191">
    <property type="entry name" value="MBR1/2-like"/>
</dbReference>
<protein>
    <recommendedName>
        <fullName evidence="2">RING-type E3 ubiquitin transferase</fullName>
        <ecNumber evidence="2">2.3.2.27</ecNumber>
    </recommendedName>
</protein>
<evidence type="ECO:0000313" key="10">
    <source>
        <dbReference type="EMBL" id="KAK8525918.1"/>
    </source>
</evidence>
<keyword evidence="11" id="KW-1185">Reference proteome</keyword>
<evidence type="ECO:0000256" key="4">
    <source>
        <dbReference type="ARBA" id="ARBA00022723"/>
    </source>
</evidence>
<evidence type="ECO:0000256" key="2">
    <source>
        <dbReference type="ARBA" id="ARBA00012483"/>
    </source>
</evidence>
<dbReference type="EC" id="2.3.2.27" evidence="2"/>
<reference evidence="10 11" key="1">
    <citation type="journal article" date="2024" name="G3 (Bethesda)">
        <title>Genome assembly of Hibiscus sabdariffa L. provides insights into metabolisms of medicinal natural products.</title>
        <authorList>
            <person name="Kim T."/>
        </authorList>
    </citation>
    <scope>NUCLEOTIDE SEQUENCE [LARGE SCALE GENOMIC DNA]</scope>
    <source>
        <strain evidence="10">TK-2024</strain>
        <tissue evidence="10">Old leaves</tissue>
    </source>
</reference>
<dbReference type="PANTHER" id="PTHR22937:SF122">
    <property type="entry name" value="RING-TYPE E3 UBIQUITIN TRANSFERASE"/>
    <property type="match status" value="1"/>
</dbReference>